<evidence type="ECO:0000256" key="1">
    <source>
        <dbReference type="SAM" id="Phobius"/>
    </source>
</evidence>
<gene>
    <name evidence="3" type="primary">ycf22</name>
</gene>
<evidence type="ECO:0000313" key="3">
    <source>
        <dbReference type="EMBL" id="ARW67395.1"/>
    </source>
</evidence>
<accession>A0A1Z1MNN5</accession>
<organism evidence="3">
    <name type="scientific">Thaumatella adunca</name>
    <dbReference type="NCBI Taxonomy" id="2006976"/>
    <lineage>
        <taxon>Eukaryota</taxon>
        <taxon>Rhodophyta</taxon>
        <taxon>Florideophyceae</taxon>
        <taxon>Rhodymeniophycidae</taxon>
        <taxon>Ceramiales</taxon>
        <taxon>Rhodomelaceae</taxon>
        <taxon>Thaumatella</taxon>
    </lineage>
</organism>
<name>A0A1Z1MNN5_9FLOR</name>
<dbReference type="EMBL" id="MF101447">
    <property type="protein sequence ID" value="ARW67395.1"/>
    <property type="molecule type" value="Genomic_DNA"/>
</dbReference>
<dbReference type="AlphaFoldDB" id="A0A1Z1MNN5"/>
<keyword evidence="1" id="KW-1133">Transmembrane helix</keyword>
<dbReference type="GeneID" id="33360703"/>
<dbReference type="PANTHER" id="PTHR34675">
    <property type="entry name" value="PROTEIN TRIGALACTOSYLDIACYLGLYCEROL 2, CHLOROPLASTIC"/>
    <property type="match status" value="1"/>
</dbReference>
<dbReference type="RefSeq" id="YP_009398209.1">
    <property type="nucleotide sequence ID" value="NC_035291.1"/>
</dbReference>
<dbReference type="PANTHER" id="PTHR34675:SF1">
    <property type="entry name" value="PROTEIN TRIGALACTOSYLDIACYLGLYCEROL 2, CHLOROPLASTIC"/>
    <property type="match status" value="1"/>
</dbReference>
<keyword evidence="1" id="KW-0812">Transmembrane</keyword>
<sequence>MANISNFNYNNFNKYLKKMLSICIFMLFIFIIIFSFLDFKKKGYLLFIEFNNAYGLKQGTNVNFRGVKVGSVDRISIHLNKVVVLLNINSLQTLIPRKSLIEANQIGLFNDIVIDITPLDNIDYSVNQSISVTSNECSQSLFMCHNFYIKGYKGLNYDDLVRATTRIAQRFDDPRFFSVFYLLLQNSINISDEIILFIQNSSSFFYFLIDVIHLFILKYLL</sequence>
<dbReference type="Pfam" id="PF02470">
    <property type="entry name" value="MlaD"/>
    <property type="match status" value="1"/>
</dbReference>
<evidence type="ECO:0000259" key="2">
    <source>
        <dbReference type="Pfam" id="PF02470"/>
    </source>
</evidence>
<proteinExistence type="predicted"/>
<dbReference type="InterPro" id="IPR039342">
    <property type="entry name" value="TGD2-like"/>
</dbReference>
<feature type="transmembrane region" description="Helical" evidence="1">
    <location>
        <begin position="19"/>
        <end position="37"/>
    </location>
</feature>
<keyword evidence="1" id="KW-0472">Membrane</keyword>
<feature type="domain" description="Mce/MlaD" evidence="2">
    <location>
        <begin position="43"/>
        <end position="118"/>
    </location>
</feature>
<keyword evidence="3" id="KW-0150">Chloroplast</keyword>
<keyword evidence="3" id="KW-0934">Plastid</keyword>
<geneLocation type="chloroplast" evidence="3"/>
<reference evidence="3" key="1">
    <citation type="journal article" date="2017" name="J. Phycol.">
        <title>Analysis of chloroplast genomes and a supermatrix inform reclassification of the Rhodomelaceae (Rhodophyta).</title>
        <authorList>
            <person name="Diaz-Tapia P."/>
            <person name="Maggs C.A."/>
            <person name="West J.A."/>
            <person name="Verbruggen H."/>
        </authorList>
    </citation>
    <scope>NUCLEOTIDE SEQUENCE</scope>
    <source>
        <strain evidence="3">PD1388</strain>
    </source>
</reference>
<protein>
    <recommendedName>
        <fullName evidence="2">Mce/MlaD domain-containing protein</fullName>
    </recommendedName>
</protein>
<dbReference type="InterPro" id="IPR003399">
    <property type="entry name" value="Mce/MlaD"/>
</dbReference>